<sequence length="190" mass="22143">MKCNEKELMDASRGLCQMEGRLQHKRAHKSVFKERFFKLRGNLLFYFNITDLGQVDERQPAGIIILENCKINADVISEGLFAFSIVFRDEHEKRHIFTARTEDQVNQWVTALRQASYEYWRSRLITLQERLSNKTGTDPLLMCPRNHGAVRDEAWSHTSNFRSHIRAFTSTAPTISNIVTKETKNLIELL</sequence>
<dbReference type="GO" id="GO:0042147">
    <property type="term" value="P:retrograde transport, endosome to Golgi"/>
    <property type="evidence" value="ECO:0007669"/>
    <property type="project" value="TreeGrafter"/>
</dbReference>
<feature type="domain" description="PH" evidence="2">
    <location>
        <begin position="15"/>
        <end position="117"/>
    </location>
</feature>
<accession>A0A9R1TR09</accession>
<dbReference type="InterPro" id="IPR011993">
    <property type="entry name" value="PH-like_dom_sf"/>
</dbReference>
<dbReference type="SMART" id="SM00233">
    <property type="entry name" value="PH"/>
    <property type="match status" value="1"/>
</dbReference>
<name>A0A9R1TR09_9HYME</name>
<dbReference type="GO" id="GO:0005769">
    <property type="term" value="C:early endosome"/>
    <property type="evidence" value="ECO:0007669"/>
    <property type="project" value="TreeGrafter"/>
</dbReference>
<dbReference type="RefSeq" id="XP_011315484.1">
    <property type="nucleotide sequence ID" value="XM_011317182.1"/>
</dbReference>
<dbReference type="GeneID" id="105274246"/>
<dbReference type="Proteomes" id="UP000694866">
    <property type="component" value="Unplaced"/>
</dbReference>
<dbReference type="GO" id="GO:0005802">
    <property type="term" value="C:trans-Golgi network"/>
    <property type="evidence" value="ECO:0007669"/>
    <property type="project" value="TreeGrafter"/>
</dbReference>
<dbReference type="Gene3D" id="2.30.29.30">
    <property type="entry name" value="Pleckstrin-homology domain (PH domain)/Phosphotyrosine-binding domain (PTB)"/>
    <property type="match status" value="1"/>
</dbReference>
<dbReference type="InterPro" id="IPR001849">
    <property type="entry name" value="PH_domain"/>
</dbReference>
<dbReference type="Pfam" id="PF00169">
    <property type="entry name" value="PH"/>
    <property type="match status" value="1"/>
</dbReference>
<keyword evidence="3" id="KW-1185">Reference proteome</keyword>
<organism evidence="3 4">
    <name type="scientific">Fopius arisanus</name>
    <dbReference type="NCBI Taxonomy" id="64838"/>
    <lineage>
        <taxon>Eukaryota</taxon>
        <taxon>Metazoa</taxon>
        <taxon>Ecdysozoa</taxon>
        <taxon>Arthropoda</taxon>
        <taxon>Hexapoda</taxon>
        <taxon>Insecta</taxon>
        <taxon>Pterygota</taxon>
        <taxon>Neoptera</taxon>
        <taxon>Endopterygota</taxon>
        <taxon>Hymenoptera</taxon>
        <taxon>Apocrita</taxon>
        <taxon>Ichneumonoidea</taxon>
        <taxon>Braconidae</taxon>
        <taxon>Opiinae</taxon>
        <taxon>Fopius</taxon>
    </lineage>
</organism>
<evidence type="ECO:0000256" key="1">
    <source>
        <dbReference type="ARBA" id="ARBA00041004"/>
    </source>
</evidence>
<dbReference type="InterPro" id="IPR045188">
    <property type="entry name" value="Boi1/Boi2-like"/>
</dbReference>
<proteinExistence type="predicted"/>
<reference evidence="4" key="1">
    <citation type="submission" date="2025-08" db="UniProtKB">
        <authorList>
            <consortium name="RefSeq"/>
        </authorList>
    </citation>
    <scope>IDENTIFICATION</scope>
    <source>
        <strain evidence="4">USDA-PBARC FA_bdor</strain>
        <tissue evidence="4">Whole organism</tissue>
    </source>
</reference>
<dbReference type="GO" id="GO:0007032">
    <property type="term" value="P:endosome organization"/>
    <property type="evidence" value="ECO:0007669"/>
    <property type="project" value="TreeGrafter"/>
</dbReference>
<evidence type="ECO:0000259" key="2">
    <source>
        <dbReference type="PROSITE" id="PS50003"/>
    </source>
</evidence>
<dbReference type="GO" id="GO:0055037">
    <property type="term" value="C:recycling endosome"/>
    <property type="evidence" value="ECO:0007669"/>
    <property type="project" value="TreeGrafter"/>
</dbReference>
<dbReference type="PROSITE" id="PS50003">
    <property type="entry name" value="PH_DOMAIN"/>
    <property type="match status" value="1"/>
</dbReference>
<dbReference type="AlphaFoldDB" id="A0A9R1TR09"/>
<dbReference type="GO" id="GO:0001881">
    <property type="term" value="P:receptor recycling"/>
    <property type="evidence" value="ECO:0007669"/>
    <property type="project" value="TreeGrafter"/>
</dbReference>
<dbReference type="PANTHER" id="PTHR22902:SF9">
    <property type="entry name" value="PLECKSTRIN HOMOLOGY DOMAIN-CONTAINING FAMILY J MEMBER 1"/>
    <property type="match status" value="1"/>
</dbReference>
<dbReference type="SUPFAM" id="SSF50729">
    <property type="entry name" value="PH domain-like"/>
    <property type="match status" value="1"/>
</dbReference>
<dbReference type="PANTHER" id="PTHR22902">
    <property type="entry name" value="SESQUIPEDALIAN"/>
    <property type="match status" value="1"/>
</dbReference>
<dbReference type="CDD" id="cd13258">
    <property type="entry name" value="PH_PLEKHJ1"/>
    <property type="match status" value="1"/>
</dbReference>
<evidence type="ECO:0000313" key="3">
    <source>
        <dbReference type="Proteomes" id="UP000694866"/>
    </source>
</evidence>
<evidence type="ECO:0000313" key="4">
    <source>
        <dbReference type="RefSeq" id="XP_011315484.1"/>
    </source>
</evidence>
<dbReference type="GO" id="GO:0005829">
    <property type="term" value="C:cytosol"/>
    <property type="evidence" value="ECO:0007669"/>
    <property type="project" value="GOC"/>
</dbReference>
<dbReference type="KEGG" id="fas:105274246"/>
<gene>
    <name evidence="4" type="primary">LOC105274246</name>
</gene>
<protein>
    <recommendedName>
        <fullName evidence="1">Pleckstrin homology domain-containing family J member 1</fullName>
    </recommendedName>
</protein>
<dbReference type="OrthoDB" id="10055808at2759"/>